<dbReference type="SUPFAM" id="SSF75304">
    <property type="entry name" value="Amidase signature (AS) enzymes"/>
    <property type="match status" value="1"/>
</dbReference>
<dbReference type="EMBL" id="JAVLVT010000013">
    <property type="protein sequence ID" value="MDS1272526.1"/>
    <property type="molecule type" value="Genomic_DNA"/>
</dbReference>
<name>A0ABU2HB71_9ACTN</name>
<reference evidence="5" key="1">
    <citation type="submission" date="2023-07" db="EMBL/GenBank/DDBJ databases">
        <title>Novel species in the genus Lipingzhangella isolated from Sambhar Salt Lake.</title>
        <authorList>
            <person name="Jiya N."/>
            <person name="Kajale S."/>
            <person name="Sharma A."/>
        </authorList>
    </citation>
    <scope>NUCLEOTIDE SEQUENCE [LARGE SCALE GENOMIC DNA]</scope>
    <source>
        <strain evidence="5">LS1_29</strain>
    </source>
</reference>
<gene>
    <name evidence="4" type="ORF">RIF23_19745</name>
</gene>
<feature type="compositionally biased region" description="Low complexity" evidence="2">
    <location>
        <begin position="284"/>
        <end position="300"/>
    </location>
</feature>
<comment type="caution">
    <text evidence="4">The sequence shown here is derived from an EMBL/GenBank/DDBJ whole genome shotgun (WGS) entry which is preliminary data.</text>
</comment>
<dbReference type="PANTHER" id="PTHR11895:SF7">
    <property type="entry name" value="GLUTAMYL-TRNA(GLN) AMIDOTRANSFERASE SUBUNIT A, MITOCHONDRIAL"/>
    <property type="match status" value="1"/>
</dbReference>
<dbReference type="PANTHER" id="PTHR11895">
    <property type="entry name" value="TRANSAMIDASE"/>
    <property type="match status" value="1"/>
</dbReference>
<dbReference type="InterPro" id="IPR023631">
    <property type="entry name" value="Amidase_dom"/>
</dbReference>
<evidence type="ECO:0000313" key="4">
    <source>
        <dbReference type="EMBL" id="MDS1272526.1"/>
    </source>
</evidence>
<dbReference type="InterPro" id="IPR036928">
    <property type="entry name" value="AS_sf"/>
</dbReference>
<keyword evidence="5" id="KW-1185">Reference proteome</keyword>
<dbReference type="Proteomes" id="UP001250214">
    <property type="component" value="Unassembled WGS sequence"/>
</dbReference>
<feature type="region of interest" description="Disordered" evidence="2">
    <location>
        <begin position="98"/>
        <end position="131"/>
    </location>
</feature>
<evidence type="ECO:0000256" key="1">
    <source>
        <dbReference type="ARBA" id="ARBA00009199"/>
    </source>
</evidence>
<feature type="domain" description="Amidase" evidence="3">
    <location>
        <begin position="76"/>
        <end position="202"/>
    </location>
</feature>
<sequence length="387" mass="39955">MAHLAEQVRRRETRAVSVARAALERVTNGDDHLRAFQEVWPQHSMEVAREVDAAVKAGTHLPMAGVPIAVKAWGRTESTVARRLLAAGCVPMGVTSVPSGRTSWQTWGTTARGPTRNPWDGTRSPGGSSAGSAAAVAAGMVPLATGGDSAGSLRIPAAWCGVVGLKPTNTWLPTSRGDGLGAQGVLTRDAGDLVTALDVVLPEAGPWLLADTAPAPRTAVWSGTLGYASVEHEIAAVAYQAARRLEGAGRLHLCTEPVVRLDDPSEVWHAKREAVSPPSPPRSPSSGASPVRAAGTGGDDAAAAHMEAVLSEVDLVLTPTTPTPPHGHDGPGERMSVSLTWSFNVTGHPALTVPAGFTTDGLPVGLQLVTRHSQDSVLPAMVSGVLA</sequence>
<dbReference type="Gene3D" id="3.90.1300.10">
    <property type="entry name" value="Amidase signature (AS) domain"/>
    <property type="match status" value="2"/>
</dbReference>
<feature type="region of interest" description="Disordered" evidence="2">
    <location>
        <begin position="270"/>
        <end position="300"/>
    </location>
</feature>
<evidence type="ECO:0000313" key="5">
    <source>
        <dbReference type="Proteomes" id="UP001250214"/>
    </source>
</evidence>
<organism evidence="4 5">
    <name type="scientific">Lipingzhangella rawalii</name>
    <dbReference type="NCBI Taxonomy" id="2055835"/>
    <lineage>
        <taxon>Bacteria</taxon>
        <taxon>Bacillati</taxon>
        <taxon>Actinomycetota</taxon>
        <taxon>Actinomycetes</taxon>
        <taxon>Streptosporangiales</taxon>
        <taxon>Nocardiopsidaceae</taxon>
        <taxon>Lipingzhangella</taxon>
    </lineage>
</organism>
<comment type="similarity">
    <text evidence="1">Belongs to the amidase family.</text>
</comment>
<dbReference type="Pfam" id="PF01425">
    <property type="entry name" value="Amidase"/>
    <property type="match status" value="2"/>
</dbReference>
<feature type="domain" description="Amidase" evidence="3">
    <location>
        <begin position="305"/>
        <end position="376"/>
    </location>
</feature>
<dbReference type="RefSeq" id="WP_310914113.1">
    <property type="nucleotide sequence ID" value="NZ_JAVLVT010000013.1"/>
</dbReference>
<proteinExistence type="inferred from homology"/>
<protein>
    <submittedName>
        <fullName evidence="4">Amidase</fullName>
    </submittedName>
</protein>
<accession>A0ABU2HB71</accession>
<evidence type="ECO:0000259" key="3">
    <source>
        <dbReference type="Pfam" id="PF01425"/>
    </source>
</evidence>
<feature type="compositionally biased region" description="Polar residues" evidence="2">
    <location>
        <begin position="98"/>
        <end position="109"/>
    </location>
</feature>
<dbReference type="InterPro" id="IPR000120">
    <property type="entry name" value="Amidase"/>
</dbReference>
<evidence type="ECO:0000256" key="2">
    <source>
        <dbReference type="SAM" id="MobiDB-lite"/>
    </source>
</evidence>